<dbReference type="EMBL" id="MTYJ01000081">
    <property type="protein sequence ID" value="OQV15877.1"/>
    <property type="molecule type" value="Genomic_DNA"/>
</dbReference>
<comment type="caution">
    <text evidence="2">The sequence shown here is derived from an EMBL/GenBank/DDBJ whole genome shotgun (WGS) entry which is preliminary data.</text>
</comment>
<feature type="compositionally biased region" description="Low complexity" evidence="1">
    <location>
        <begin position="162"/>
        <end position="177"/>
    </location>
</feature>
<evidence type="ECO:0000256" key="1">
    <source>
        <dbReference type="SAM" id="MobiDB-lite"/>
    </source>
</evidence>
<evidence type="ECO:0000313" key="2">
    <source>
        <dbReference type="EMBL" id="OQV15877.1"/>
    </source>
</evidence>
<accession>A0A1W0WL38</accession>
<feature type="compositionally biased region" description="Low complexity" evidence="1">
    <location>
        <begin position="262"/>
        <end position="272"/>
    </location>
</feature>
<dbReference type="AlphaFoldDB" id="A0A1W0WL38"/>
<sequence length="501" mass="54992">MSQQMRKRKVSRSGSRGRIPVALMSFEFPEPERMWRREAVSRCSNNSRVTVISEKRQKRSVGHTHRRRSDYASPEVPTPQPPVAAESASDDRVHCATDIPGRDISHDDAPDVLDGQDDSCIDLPGVDDQPIEIAAEAAVEKKIAEFAVPPRECPSRTSVGVEPESFEPASESPEPISRLPTRIGDRSSIVDKIFAPVAGRRLFYKRSQIGMTQRTLGRSSQVVKSQAEKAFDWDEDAGAPVTSAPMPCPNWGAGTPKKSKPKVPSAALPLPKAKADARQSERLPMREIVDVGNAPDLPHLPPMPEIVVEAPIKERTPVLKKQATEAKLKRVVDQRGESVVRAVSSVREGDNHVLLGSSGTREVSRNVVVPPGQRTTNRAALLDLMTNIQATASSLKRGAHGSLLEHYANAEAVAAGLARVLVDNSQSTLRAASCLISSSKTREAVTWEAARRNFREVESMDEQIRGELPKLQLGINRLLAQSNERAIRMDRLRSDLEGYRP</sequence>
<evidence type="ECO:0000313" key="3">
    <source>
        <dbReference type="Proteomes" id="UP000192578"/>
    </source>
</evidence>
<dbReference type="Proteomes" id="UP000192578">
    <property type="component" value="Unassembled WGS sequence"/>
</dbReference>
<name>A0A1W0WL38_HYPEX</name>
<feature type="region of interest" description="Disordered" evidence="1">
    <location>
        <begin position="45"/>
        <end position="91"/>
    </location>
</feature>
<gene>
    <name evidence="2" type="ORF">BV898_09973</name>
</gene>
<feature type="region of interest" description="Disordered" evidence="1">
    <location>
        <begin position="1"/>
        <end position="20"/>
    </location>
</feature>
<reference evidence="3" key="1">
    <citation type="submission" date="2017-01" db="EMBL/GenBank/DDBJ databases">
        <title>Comparative genomics of anhydrobiosis in the tardigrade Hypsibius dujardini.</title>
        <authorList>
            <person name="Yoshida Y."/>
            <person name="Koutsovoulos G."/>
            <person name="Laetsch D."/>
            <person name="Stevens L."/>
            <person name="Kumar S."/>
            <person name="Horikawa D."/>
            <person name="Ishino K."/>
            <person name="Komine S."/>
            <person name="Tomita M."/>
            <person name="Blaxter M."/>
            <person name="Arakawa K."/>
        </authorList>
    </citation>
    <scope>NUCLEOTIDE SEQUENCE [LARGE SCALE GENOMIC DNA]</scope>
    <source>
        <strain evidence="3">Z151</strain>
    </source>
</reference>
<feature type="region of interest" description="Disordered" evidence="1">
    <location>
        <begin position="253"/>
        <end position="279"/>
    </location>
</feature>
<keyword evidence="3" id="KW-1185">Reference proteome</keyword>
<feature type="compositionally biased region" description="Basic residues" evidence="1">
    <location>
        <begin position="1"/>
        <end position="11"/>
    </location>
</feature>
<feature type="region of interest" description="Disordered" evidence="1">
    <location>
        <begin position="151"/>
        <end position="181"/>
    </location>
</feature>
<proteinExistence type="predicted"/>
<feature type="compositionally biased region" description="Basic residues" evidence="1">
    <location>
        <begin position="56"/>
        <end position="68"/>
    </location>
</feature>
<organism evidence="2 3">
    <name type="scientific">Hypsibius exemplaris</name>
    <name type="common">Freshwater tardigrade</name>
    <dbReference type="NCBI Taxonomy" id="2072580"/>
    <lineage>
        <taxon>Eukaryota</taxon>
        <taxon>Metazoa</taxon>
        <taxon>Ecdysozoa</taxon>
        <taxon>Tardigrada</taxon>
        <taxon>Eutardigrada</taxon>
        <taxon>Parachela</taxon>
        <taxon>Hypsibioidea</taxon>
        <taxon>Hypsibiidae</taxon>
        <taxon>Hypsibius</taxon>
    </lineage>
</organism>
<protein>
    <submittedName>
        <fullName evidence="2">Uncharacterized protein</fullName>
    </submittedName>
</protein>